<sequence length="273" mass="29282">MDWLRKYWLKIFLLTLSSFLAAVVFVTSVVAGDDKYKDHDTVLWLGAIAALVVVLVTAGETTLNEREKAKARQEASRTAAELRLWYNDVLAKLSGPLGELAEKYSDAYGATGATPPTSLSNAQNSESVKILGAALVGAAVLSAPLDPAGRPTARSAFYRLTDRSRHEFTLEDWAGRPSSPRGKMDGAAGSHFLHDILERRSAYHAGAETGLVSKVNQTSTNYRSVIAVPVVAGSLEFGVLAVDAPDEKDLVLSHVRSLQSLADFLGVTLALAK</sequence>
<dbReference type="EMBL" id="CP163431">
    <property type="protein sequence ID" value="XDQ04029.1"/>
    <property type="molecule type" value="Genomic_DNA"/>
</dbReference>
<name>A0AB39MDT0_9ACTN</name>
<organism evidence="2">
    <name type="scientific">Streptomyces sp. R08</name>
    <dbReference type="NCBI Taxonomy" id="3238624"/>
    <lineage>
        <taxon>Bacteria</taxon>
        <taxon>Bacillati</taxon>
        <taxon>Actinomycetota</taxon>
        <taxon>Actinomycetes</taxon>
        <taxon>Kitasatosporales</taxon>
        <taxon>Streptomycetaceae</taxon>
        <taxon>Streptomyces</taxon>
    </lineage>
</organism>
<proteinExistence type="predicted"/>
<dbReference type="RefSeq" id="WP_369189759.1">
    <property type="nucleotide sequence ID" value="NZ_CP163431.1"/>
</dbReference>
<evidence type="ECO:0000313" key="2">
    <source>
        <dbReference type="EMBL" id="XDQ04029.1"/>
    </source>
</evidence>
<feature type="transmembrane region" description="Helical" evidence="1">
    <location>
        <begin position="41"/>
        <end position="63"/>
    </location>
</feature>
<dbReference type="AlphaFoldDB" id="A0AB39MDT0"/>
<evidence type="ECO:0008006" key="3">
    <source>
        <dbReference type="Google" id="ProtNLM"/>
    </source>
</evidence>
<protein>
    <recommendedName>
        <fullName evidence="3">GAF domain-containing protein</fullName>
    </recommendedName>
</protein>
<accession>A0AB39MDT0</accession>
<reference evidence="2" key="1">
    <citation type="submission" date="2024-07" db="EMBL/GenBank/DDBJ databases">
        <authorList>
            <person name="Yu S.T."/>
        </authorList>
    </citation>
    <scope>NUCLEOTIDE SEQUENCE</scope>
    <source>
        <strain evidence="2">R08</strain>
    </source>
</reference>
<keyword evidence="1" id="KW-0472">Membrane</keyword>
<gene>
    <name evidence="2" type="ORF">AB5J58_29450</name>
</gene>
<evidence type="ECO:0000256" key="1">
    <source>
        <dbReference type="SAM" id="Phobius"/>
    </source>
</evidence>
<keyword evidence="1" id="KW-1133">Transmembrane helix</keyword>
<keyword evidence="1" id="KW-0812">Transmembrane</keyword>